<evidence type="ECO:0000313" key="3">
    <source>
        <dbReference type="Proteomes" id="UP000179920"/>
    </source>
</evidence>
<feature type="region of interest" description="Disordered" evidence="1">
    <location>
        <begin position="1"/>
        <end position="20"/>
    </location>
</feature>
<evidence type="ECO:0000313" key="2">
    <source>
        <dbReference type="EMBL" id="SAM86492.1"/>
    </source>
</evidence>
<reference evidence="3" key="1">
    <citation type="submission" date="2016-04" db="EMBL/GenBank/DDBJ databases">
        <authorList>
            <person name="Guldener U."/>
            <person name="Guldener U."/>
        </authorList>
    </citation>
    <scope>NUCLEOTIDE SEQUENCE [LARGE SCALE GENOMIC DNA]</scope>
    <source>
        <strain evidence="3">UB2112</strain>
    </source>
</reference>
<dbReference type="EMBL" id="LT558139">
    <property type="protein sequence ID" value="SAM86492.1"/>
    <property type="molecule type" value="Genomic_DNA"/>
</dbReference>
<sequence>MAYIDFGRRRWKDKQGPEDTENRLCVVRRMAGAKGWPSKRISNETQRASHKRRLLEMLLACLHRSSFFDTDTVTGAHGSLQLQKGWIDSDDNDEGPSTPARAM</sequence>
<proteinExistence type="predicted"/>
<name>A0A1K0GEJ0_9BASI</name>
<organism evidence="2 3">
    <name type="scientific">Ustilago bromivora</name>
    <dbReference type="NCBI Taxonomy" id="307758"/>
    <lineage>
        <taxon>Eukaryota</taxon>
        <taxon>Fungi</taxon>
        <taxon>Dikarya</taxon>
        <taxon>Basidiomycota</taxon>
        <taxon>Ustilaginomycotina</taxon>
        <taxon>Ustilaginomycetes</taxon>
        <taxon>Ustilaginales</taxon>
        <taxon>Ustilaginaceae</taxon>
        <taxon>Ustilago</taxon>
    </lineage>
</organism>
<evidence type="ECO:0000256" key="1">
    <source>
        <dbReference type="SAM" id="MobiDB-lite"/>
    </source>
</evidence>
<protein>
    <submittedName>
        <fullName evidence="2">Uncharacterized protein</fullName>
    </submittedName>
</protein>
<feature type="region of interest" description="Disordered" evidence="1">
    <location>
        <begin position="80"/>
        <end position="103"/>
    </location>
</feature>
<accession>A0A1K0GEJ0</accession>
<gene>
    <name evidence="2" type="ORF">UBRO_20987</name>
</gene>
<dbReference type="AlphaFoldDB" id="A0A1K0GEJ0"/>
<dbReference type="Proteomes" id="UP000179920">
    <property type="component" value="Chromosome XXIII"/>
</dbReference>